<organism evidence="11 12">
    <name type="scientific">Trichlorobacter ammonificans</name>
    <dbReference type="NCBI Taxonomy" id="2916410"/>
    <lineage>
        <taxon>Bacteria</taxon>
        <taxon>Pseudomonadati</taxon>
        <taxon>Thermodesulfobacteriota</taxon>
        <taxon>Desulfuromonadia</taxon>
        <taxon>Geobacterales</taxon>
        <taxon>Geobacteraceae</taxon>
        <taxon>Trichlorobacter</taxon>
    </lineage>
</organism>
<dbReference type="Gene3D" id="3.40.50.300">
    <property type="entry name" value="P-loop containing nucleotide triphosphate hydrolases"/>
    <property type="match status" value="2"/>
</dbReference>
<comment type="function">
    <text evidence="8">Catalyzes the ATP-dependent amidation of the two carboxylate groups at positions a and c of cobyrinate, using either L-glutamine or ammonia as the nitrogen source.</text>
</comment>
<keyword evidence="3 8" id="KW-0436">Ligase</keyword>
<name>A0ABM9D952_9BACT</name>
<dbReference type="InterPro" id="IPR029062">
    <property type="entry name" value="Class_I_gatase-like"/>
</dbReference>
<evidence type="ECO:0000256" key="5">
    <source>
        <dbReference type="ARBA" id="ARBA00022840"/>
    </source>
</evidence>
<dbReference type="InterPro" id="IPR004484">
    <property type="entry name" value="CbiA/CobB_synth"/>
</dbReference>
<feature type="site" description="Increases nucleophilicity of active site Cys" evidence="8">
    <location>
        <position position="441"/>
    </location>
</feature>
<dbReference type="NCBIfam" id="TIGR00379">
    <property type="entry name" value="cobB"/>
    <property type="match status" value="1"/>
</dbReference>
<comment type="cofactor">
    <cofactor evidence="1 8">
        <name>Mg(2+)</name>
        <dbReference type="ChEBI" id="CHEBI:18420"/>
    </cofactor>
</comment>
<proteinExistence type="inferred from homology"/>
<dbReference type="EMBL" id="OW150024">
    <property type="protein sequence ID" value="CAH2031760.1"/>
    <property type="molecule type" value="Genomic_DNA"/>
</dbReference>
<accession>A0ABM9D952</accession>
<evidence type="ECO:0000259" key="10">
    <source>
        <dbReference type="Pfam" id="PF07685"/>
    </source>
</evidence>
<comment type="similarity">
    <text evidence="8">Belongs to the CobB/CbiA family.</text>
</comment>
<dbReference type="InterPro" id="IPR027417">
    <property type="entry name" value="P-loop_NTPase"/>
</dbReference>
<dbReference type="Pfam" id="PF07685">
    <property type="entry name" value="GATase_3"/>
    <property type="match status" value="1"/>
</dbReference>
<evidence type="ECO:0000256" key="2">
    <source>
        <dbReference type="ARBA" id="ARBA00022573"/>
    </source>
</evidence>
<evidence type="ECO:0000256" key="6">
    <source>
        <dbReference type="ARBA" id="ARBA00022842"/>
    </source>
</evidence>
<feature type="domain" description="CobB/CobQ-like glutamine amidotransferase" evidence="10">
    <location>
        <begin position="251"/>
        <end position="447"/>
    </location>
</feature>
<dbReference type="PROSITE" id="PS51274">
    <property type="entry name" value="GATASE_COBBQ"/>
    <property type="match status" value="1"/>
</dbReference>
<evidence type="ECO:0000256" key="3">
    <source>
        <dbReference type="ARBA" id="ARBA00022598"/>
    </source>
</evidence>
<comment type="domain">
    <text evidence="8">Comprises of two domains. The C-terminal domain contains the binding site for glutamine and catalyzes the hydrolysis of this substrate to glutamate and ammonia. The N-terminal domain is anticipated to bind ATP and cobyrinate and catalyzes the ultimate synthesis of the diamide product. The ammonia produced via the glutaminase domain is probably translocated to the adjacent domain via a molecular tunnel, where it reacts with an activated intermediate.</text>
</comment>
<dbReference type="SUPFAM" id="SSF52317">
    <property type="entry name" value="Class I glutamine amidotransferase-like"/>
    <property type="match status" value="1"/>
</dbReference>
<comment type="catalytic activity">
    <reaction evidence="8">
        <text>cob(II)yrinate + 2 L-glutamine + 2 ATP + 2 H2O = cob(II)yrinate a,c diamide + 2 L-glutamate + 2 ADP + 2 phosphate + 2 H(+)</text>
        <dbReference type="Rhea" id="RHEA:26289"/>
        <dbReference type="ChEBI" id="CHEBI:15377"/>
        <dbReference type="ChEBI" id="CHEBI:15378"/>
        <dbReference type="ChEBI" id="CHEBI:29985"/>
        <dbReference type="ChEBI" id="CHEBI:30616"/>
        <dbReference type="ChEBI" id="CHEBI:43474"/>
        <dbReference type="ChEBI" id="CHEBI:58359"/>
        <dbReference type="ChEBI" id="CHEBI:58537"/>
        <dbReference type="ChEBI" id="CHEBI:58894"/>
        <dbReference type="ChEBI" id="CHEBI:456216"/>
        <dbReference type="EC" id="6.3.5.11"/>
    </reaction>
</comment>
<dbReference type="Proteomes" id="UP001295463">
    <property type="component" value="Chromosome"/>
</dbReference>
<dbReference type="Gene3D" id="3.40.50.880">
    <property type="match status" value="1"/>
</dbReference>
<evidence type="ECO:0000256" key="1">
    <source>
        <dbReference type="ARBA" id="ARBA00001946"/>
    </source>
</evidence>
<evidence type="ECO:0000256" key="4">
    <source>
        <dbReference type="ARBA" id="ARBA00022741"/>
    </source>
</evidence>
<keyword evidence="2 8" id="KW-0169">Cobalamin biosynthesis</keyword>
<evidence type="ECO:0000259" key="9">
    <source>
        <dbReference type="Pfam" id="PF01656"/>
    </source>
</evidence>
<feature type="domain" description="CobQ/CobB/MinD/ParA nucleotide binding" evidence="9">
    <location>
        <begin position="5"/>
        <end position="191"/>
    </location>
</feature>
<evidence type="ECO:0000256" key="7">
    <source>
        <dbReference type="ARBA" id="ARBA00022962"/>
    </source>
</evidence>
<comment type="miscellaneous">
    <text evidence="8">The a and c carboxylates of cobyrinate are activated for nucleophilic attack via formation of a phosphorylated intermediate by ATP. CbiA catalyzes first the amidation of the c-carboxylate, and then that of the a-carboxylate.</text>
</comment>
<keyword evidence="6 8" id="KW-0460">Magnesium</keyword>
<dbReference type="SUPFAM" id="SSF52540">
    <property type="entry name" value="P-loop containing nucleoside triphosphate hydrolases"/>
    <property type="match status" value="1"/>
</dbReference>
<sequence>MMKTLVIAAPQSGSGKTTVTLGLLALLTRRGQRVAPFKAGPDFIDPGYHRLITGRPSVNLDSWICPSSFVRETFRHHTGGCDWAVIEGVMGLFDGLGATADQGSTAAIARLTGAPVLLVVNARGMAASAAALMTGFARFDPAVRLAGVVFNNVGSERHAQLLARAMADHCPDVPFLGALPRDEELVIPSRHLGLVTAADNPLPAAFVDRLADAVERHINLELLERCCCSGTLMPVGEPVEWESAERQPVPIAVARDRAFCFLYEDNLRLMRRAGLEPCFFSPLADRVVPPGCRGIYLPGGYPELHREELAENRPMLAALRAAVATGLPVYAECGGLVYLTNGIADSEGMDADDPAHPFVGVFPVTARMGTRRAALGYREVTLLRDCLLGGAGELVRGHEFHYSRIGEMPAGIRRDYRVSRPGEAGWDEGYGSARCLASYVHLHFGSNPATVAALAAACRA</sequence>
<keyword evidence="5 8" id="KW-0067">ATP-binding</keyword>
<dbReference type="CDD" id="cd03130">
    <property type="entry name" value="GATase1_CobB"/>
    <property type="match status" value="1"/>
</dbReference>
<dbReference type="InterPro" id="IPR011698">
    <property type="entry name" value="GATase_3"/>
</dbReference>
<keyword evidence="4 8" id="KW-0547">Nucleotide-binding</keyword>
<dbReference type="NCBIfam" id="NF002204">
    <property type="entry name" value="PRK01077.1"/>
    <property type="match status" value="1"/>
</dbReference>
<keyword evidence="12" id="KW-1185">Reference proteome</keyword>
<dbReference type="CDD" id="cd05388">
    <property type="entry name" value="CobB_N"/>
    <property type="match status" value="1"/>
</dbReference>
<evidence type="ECO:0000313" key="12">
    <source>
        <dbReference type="Proteomes" id="UP001295463"/>
    </source>
</evidence>
<keyword evidence="7 8" id="KW-0315">Glutamine amidotransferase</keyword>
<dbReference type="PANTHER" id="PTHR43873">
    <property type="entry name" value="COBYRINATE A,C-DIAMIDE SYNTHASE"/>
    <property type="match status" value="1"/>
</dbReference>
<dbReference type="HAMAP" id="MF_00027">
    <property type="entry name" value="CobB_CbiA"/>
    <property type="match status" value="1"/>
</dbReference>
<dbReference type="GO" id="GO:0042242">
    <property type="term" value="F:cobyrinic acid a,c-diamide synthase activity"/>
    <property type="evidence" value="ECO:0007669"/>
    <property type="project" value="UniProtKB-EC"/>
</dbReference>
<feature type="active site" description="Nucleophile" evidence="8">
    <location>
        <position position="333"/>
    </location>
</feature>
<evidence type="ECO:0000313" key="11">
    <source>
        <dbReference type="EMBL" id="CAH2031760.1"/>
    </source>
</evidence>
<protein>
    <recommendedName>
        <fullName evidence="8">Cobyrinate a,c-diamide synthase</fullName>
        <ecNumber evidence="8">6.3.5.11</ecNumber>
    </recommendedName>
    <alternativeName>
        <fullName evidence="8">Cobyrinic acid a,c-diamide synthetase</fullName>
    </alternativeName>
</protein>
<evidence type="ECO:0000256" key="8">
    <source>
        <dbReference type="HAMAP-Rule" id="MF_00027"/>
    </source>
</evidence>
<dbReference type="InterPro" id="IPR002586">
    <property type="entry name" value="CobQ/CobB/MinD/ParA_Nub-bd_dom"/>
</dbReference>
<comment type="pathway">
    <text evidence="8">Cofactor biosynthesis; adenosylcobalamin biosynthesis; cob(II)yrinate a,c-diamide from sirohydrochlorin (anaerobic route): step 10/10.</text>
</comment>
<dbReference type="Pfam" id="PF01656">
    <property type="entry name" value="CbiA"/>
    <property type="match status" value="1"/>
</dbReference>
<dbReference type="PANTHER" id="PTHR43873:SF1">
    <property type="entry name" value="COBYRINATE A,C-DIAMIDE SYNTHASE"/>
    <property type="match status" value="1"/>
</dbReference>
<reference evidence="11 12" key="1">
    <citation type="submission" date="2022-03" db="EMBL/GenBank/DDBJ databases">
        <authorList>
            <person name="Koch H."/>
        </authorList>
    </citation>
    <scope>NUCLEOTIDE SEQUENCE [LARGE SCALE GENOMIC DNA]</scope>
    <source>
        <strain evidence="11 12">G1</strain>
    </source>
</reference>
<dbReference type="EC" id="6.3.5.11" evidence="8"/>
<gene>
    <name evidence="8 11" type="primary">cbiA</name>
    <name evidence="11" type="ORF">GEAMG1_1925</name>
</gene>